<dbReference type="InterPro" id="IPR043822">
    <property type="entry name" value="EsV_1_7_cys"/>
</dbReference>
<gene>
    <name evidence="1" type="ORF">GUITHDRAFT_110542</name>
</gene>
<name>L1J5L8_GUITC</name>
<dbReference type="HOGENOM" id="CLU_1780988_0_0_1"/>
<keyword evidence="3" id="KW-1185">Reference proteome</keyword>
<evidence type="ECO:0000313" key="3">
    <source>
        <dbReference type="Proteomes" id="UP000011087"/>
    </source>
</evidence>
<dbReference type="SMART" id="SM01425">
    <property type="entry name" value="EsV_1_7"/>
    <property type="match status" value="1"/>
</dbReference>
<sequence length="146" mass="16510">MSIPRRLHAQSLFRPSRLCASVLPQAQAGRIRELELCALLRTGLLKYSILRHRTKCLRRGTFIQLLHPTGNVTQATEKMYFCSLHRPAGIGWQFGVGSMCQESGCIKHASFGVPGSKKALYCVLHKKQSHSNVKNRRFTNRSVYLT</sequence>
<reference evidence="3" key="2">
    <citation type="submission" date="2012-11" db="EMBL/GenBank/DDBJ databases">
        <authorList>
            <person name="Kuo A."/>
            <person name="Curtis B.A."/>
            <person name="Tanifuji G."/>
            <person name="Burki F."/>
            <person name="Gruber A."/>
            <person name="Irimia M."/>
            <person name="Maruyama S."/>
            <person name="Arias M.C."/>
            <person name="Ball S.G."/>
            <person name="Gile G.H."/>
            <person name="Hirakawa Y."/>
            <person name="Hopkins J.F."/>
            <person name="Rensing S.A."/>
            <person name="Schmutz J."/>
            <person name="Symeonidi A."/>
            <person name="Elias M."/>
            <person name="Eveleigh R.J."/>
            <person name="Herman E.K."/>
            <person name="Klute M.J."/>
            <person name="Nakayama T."/>
            <person name="Obornik M."/>
            <person name="Reyes-Prieto A."/>
            <person name="Armbrust E.V."/>
            <person name="Aves S.J."/>
            <person name="Beiko R.G."/>
            <person name="Coutinho P."/>
            <person name="Dacks J.B."/>
            <person name="Durnford D.G."/>
            <person name="Fast N.M."/>
            <person name="Green B.R."/>
            <person name="Grisdale C."/>
            <person name="Hempe F."/>
            <person name="Henrissat B."/>
            <person name="Hoppner M.P."/>
            <person name="Ishida K.-I."/>
            <person name="Kim E."/>
            <person name="Koreny L."/>
            <person name="Kroth P.G."/>
            <person name="Liu Y."/>
            <person name="Malik S.-B."/>
            <person name="Maier U.G."/>
            <person name="McRose D."/>
            <person name="Mock T."/>
            <person name="Neilson J.A."/>
            <person name="Onodera N.T."/>
            <person name="Poole A.M."/>
            <person name="Pritham E.J."/>
            <person name="Richards T.A."/>
            <person name="Rocap G."/>
            <person name="Roy S.W."/>
            <person name="Sarai C."/>
            <person name="Schaack S."/>
            <person name="Shirato S."/>
            <person name="Slamovits C.H."/>
            <person name="Spencer D.F."/>
            <person name="Suzuki S."/>
            <person name="Worden A.Z."/>
            <person name="Zauner S."/>
            <person name="Barry K."/>
            <person name="Bell C."/>
            <person name="Bharti A.K."/>
            <person name="Crow J.A."/>
            <person name="Grimwood J."/>
            <person name="Kramer R."/>
            <person name="Lindquist E."/>
            <person name="Lucas S."/>
            <person name="Salamov A."/>
            <person name="McFadden G.I."/>
            <person name="Lane C.E."/>
            <person name="Keeling P.J."/>
            <person name="Gray M.W."/>
            <person name="Grigoriev I.V."/>
            <person name="Archibald J.M."/>
        </authorList>
    </citation>
    <scope>NUCLEOTIDE SEQUENCE</scope>
    <source>
        <strain evidence="3">CCMP2712</strain>
    </source>
</reference>
<dbReference type="EnsemblProtists" id="EKX43419">
    <property type="protein sequence ID" value="EKX43419"/>
    <property type="gene ID" value="GUITHDRAFT_110542"/>
</dbReference>
<dbReference type="Pfam" id="PF19114">
    <property type="entry name" value="EsV_1_7_cys"/>
    <property type="match status" value="2"/>
</dbReference>
<evidence type="ECO:0000313" key="1">
    <source>
        <dbReference type="EMBL" id="EKX43419.1"/>
    </source>
</evidence>
<proteinExistence type="predicted"/>
<dbReference type="RefSeq" id="XP_005830399.1">
    <property type="nucleotide sequence ID" value="XM_005830342.1"/>
</dbReference>
<reference evidence="1 3" key="1">
    <citation type="journal article" date="2012" name="Nature">
        <title>Algal genomes reveal evolutionary mosaicism and the fate of nucleomorphs.</title>
        <authorList>
            <consortium name="DOE Joint Genome Institute"/>
            <person name="Curtis B.A."/>
            <person name="Tanifuji G."/>
            <person name="Burki F."/>
            <person name="Gruber A."/>
            <person name="Irimia M."/>
            <person name="Maruyama S."/>
            <person name="Arias M.C."/>
            <person name="Ball S.G."/>
            <person name="Gile G.H."/>
            <person name="Hirakawa Y."/>
            <person name="Hopkins J.F."/>
            <person name="Kuo A."/>
            <person name="Rensing S.A."/>
            <person name="Schmutz J."/>
            <person name="Symeonidi A."/>
            <person name="Elias M."/>
            <person name="Eveleigh R.J."/>
            <person name="Herman E.K."/>
            <person name="Klute M.J."/>
            <person name="Nakayama T."/>
            <person name="Obornik M."/>
            <person name="Reyes-Prieto A."/>
            <person name="Armbrust E.V."/>
            <person name="Aves S.J."/>
            <person name="Beiko R.G."/>
            <person name="Coutinho P."/>
            <person name="Dacks J.B."/>
            <person name="Durnford D.G."/>
            <person name="Fast N.M."/>
            <person name="Green B.R."/>
            <person name="Grisdale C.J."/>
            <person name="Hempel F."/>
            <person name="Henrissat B."/>
            <person name="Hoppner M.P."/>
            <person name="Ishida K."/>
            <person name="Kim E."/>
            <person name="Koreny L."/>
            <person name="Kroth P.G."/>
            <person name="Liu Y."/>
            <person name="Malik S.B."/>
            <person name="Maier U.G."/>
            <person name="McRose D."/>
            <person name="Mock T."/>
            <person name="Neilson J.A."/>
            <person name="Onodera N.T."/>
            <person name="Poole A.M."/>
            <person name="Pritham E.J."/>
            <person name="Richards T.A."/>
            <person name="Rocap G."/>
            <person name="Roy S.W."/>
            <person name="Sarai C."/>
            <person name="Schaack S."/>
            <person name="Shirato S."/>
            <person name="Slamovits C.H."/>
            <person name="Spencer D.F."/>
            <person name="Suzuki S."/>
            <person name="Worden A.Z."/>
            <person name="Zauner S."/>
            <person name="Barry K."/>
            <person name="Bell C."/>
            <person name="Bharti A.K."/>
            <person name="Crow J.A."/>
            <person name="Grimwood J."/>
            <person name="Kramer R."/>
            <person name="Lindquist E."/>
            <person name="Lucas S."/>
            <person name="Salamov A."/>
            <person name="McFadden G.I."/>
            <person name="Lane C.E."/>
            <person name="Keeling P.J."/>
            <person name="Gray M.W."/>
            <person name="Grigoriev I.V."/>
            <person name="Archibald J.M."/>
        </authorList>
    </citation>
    <scope>NUCLEOTIDE SEQUENCE</scope>
    <source>
        <strain evidence="1 3">CCMP2712</strain>
    </source>
</reference>
<dbReference type="EMBL" id="JH993010">
    <property type="protein sequence ID" value="EKX43419.1"/>
    <property type="molecule type" value="Genomic_DNA"/>
</dbReference>
<dbReference type="AlphaFoldDB" id="L1J5L8"/>
<organism evidence="1">
    <name type="scientific">Guillardia theta (strain CCMP2712)</name>
    <name type="common">Cryptophyte</name>
    <dbReference type="NCBI Taxonomy" id="905079"/>
    <lineage>
        <taxon>Eukaryota</taxon>
        <taxon>Cryptophyceae</taxon>
        <taxon>Pyrenomonadales</taxon>
        <taxon>Geminigeraceae</taxon>
        <taxon>Guillardia</taxon>
    </lineage>
</organism>
<accession>L1J5L8</accession>
<dbReference type="Proteomes" id="UP000011087">
    <property type="component" value="Unassembled WGS sequence"/>
</dbReference>
<evidence type="ECO:0000313" key="2">
    <source>
        <dbReference type="EnsemblProtists" id="EKX43419"/>
    </source>
</evidence>
<dbReference type="GeneID" id="17300151"/>
<reference evidence="2" key="3">
    <citation type="submission" date="2015-06" db="UniProtKB">
        <authorList>
            <consortium name="EnsemblProtists"/>
        </authorList>
    </citation>
    <scope>IDENTIFICATION</scope>
</reference>
<dbReference type="KEGG" id="gtt:GUITHDRAFT_110542"/>
<protein>
    <submittedName>
        <fullName evidence="1 2">Uncharacterized protein</fullName>
    </submittedName>
</protein>
<dbReference type="PaxDb" id="55529-EKX43419"/>